<protein>
    <submittedName>
        <fullName evidence="1">Uncharacterized protein</fullName>
    </submittedName>
</protein>
<evidence type="ECO:0000313" key="1">
    <source>
        <dbReference type="EMBL" id="KAK3763464.1"/>
    </source>
</evidence>
<gene>
    <name evidence="1" type="ORF">RRG08_033030</name>
</gene>
<dbReference type="AlphaFoldDB" id="A0AAE0Z618"/>
<name>A0AAE0Z618_9GAST</name>
<dbReference type="EMBL" id="JAWDGP010004557">
    <property type="protein sequence ID" value="KAK3763464.1"/>
    <property type="molecule type" value="Genomic_DNA"/>
</dbReference>
<evidence type="ECO:0000313" key="2">
    <source>
        <dbReference type="Proteomes" id="UP001283361"/>
    </source>
</evidence>
<proteinExistence type="predicted"/>
<dbReference type="Proteomes" id="UP001283361">
    <property type="component" value="Unassembled WGS sequence"/>
</dbReference>
<keyword evidence="2" id="KW-1185">Reference proteome</keyword>
<comment type="caution">
    <text evidence="1">The sequence shown here is derived from an EMBL/GenBank/DDBJ whole genome shotgun (WGS) entry which is preliminary data.</text>
</comment>
<sequence>MENFSPALCIALADPGRWRRDALRWPLVSPSKNCEHVGCHLSYCMVLVAGSGPEVVTGQSIPGLGTCECHPSYTMVLVAGSGPEVVTGQSIQD</sequence>
<reference evidence="1" key="1">
    <citation type="journal article" date="2023" name="G3 (Bethesda)">
        <title>A reference genome for the long-term kleptoplast-retaining sea slug Elysia crispata morphotype clarki.</title>
        <authorList>
            <person name="Eastman K.E."/>
            <person name="Pendleton A.L."/>
            <person name="Shaikh M.A."/>
            <person name="Suttiyut T."/>
            <person name="Ogas R."/>
            <person name="Tomko P."/>
            <person name="Gavelis G."/>
            <person name="Widhalm J.R."/>
            <person name="Wisecaver J.H."/>
        </authorList>
    </citation>
    <scope>NUCLEOTIDE SEQUENCE</scope>
    <source>
        <strain evidence="1">ECLA1</strain>
    </source>
</reference>
<accession>A0AAE0Z618</accession>
<organism evidence="1 2">
    <name type="scientific">Elysia crispata</name>
    <name type="common">lettuce slug</name>
    <dbReference type="NCBI Taxonomy" id="231223"/>
    <lineage>
        <taxon>Eukaryota</taxon>
        <taxon>Metazoa</taxon>
        <taxon>Spiralia</taxon>
        <taxon>Lophotrochozoa</taxon>
        <taxon>Mollusca</taxon>
        <taxon>Gastropoda</taxon>
        <taxon>Heterobranchia</taxon>
        <taxon>Euthyneura</taxon>
        <taxon>Panpulmonata</taxon>
        <taxon>Sacoglossa</taxon>
        <taxon>Placobranchoidea</taxon>
        <taxon>Plakobranchidae</taxon>
        <taxon>Elysia</taxon>
    </lineage>
</organism>